<reference evidence="1 2" key="1">
    <citation type="submission" date="2019-08" db="EMBL/GenBank/DDBJ databases">
        <title>Pelomicrobium methylotrophicum gen. nov., sp. nov. a moderately thermophilic, facultatively anaerobic, lithoautotrophic and methylotrophic bacterium isolated from a terrestrial mud volcano.</title>
        <authorList>
            <person name="Slobodkina G.B."/>
            <person name="Merkel A.Y."/>
            <person name="Slobodkin A.I."/>
        </authorList>
    </citation>
    <scope>NUCLEOTIDE SEQUENCE [LARGE SCALE GENOMIC DNA]</scope>
    <source>
        <strain evidence="1 2">SM250</strain>
    </source>
</reference>
<dbReference type="RefSeq" id="WP_147799658.1">
    <property type="nucleotide sequence ID" value="NZ_VPFL01000009.1"/>
</dbReference>
<accession>A0A5C7EKL2</accession>
<sequence>MSRKRKKSKPMRVAHASASRIARQDLTLEIARPSQTGLRSVWQWRPLASMTPAMVADALRRAAMGDAHDFLLAAGDIAEKDLHYRAVLQTRTLAVMGLPVEIAPADESSEARRAAELVREAIRTCDLAPVIAHLMDAVAKGYAVAEIVWETSGSLWYPREIIPREAHWFTFDADTGRLLRLVDGSAEGQDIPPYRMILHQPPLASGIPLLGGVARSALWAWVFKSYALRDWARFCELFGHPIRVGKYHQGASPDDVAVLKQAVFSLGSDAAAVIPQEMVLELIESGGKSASAELYHKLIDYLDRQVSKAVLGQTMTTDDGSSLAQARVHAEVRADILRADARAMEATLMRDLIAPIVRLNLGEDAPLPLLTLRVEEPEDMGALADQVVKLVQAGMPIPQAWVREKFGIPEAAEGEAVLGAPKVGGSETAQQARVFAMDATKHTTAHAQDGAQDVFDIDVAGAMADRMETEAEPAWRAIMAGVQRIVDEAKSLPELRDALLAAYGDLPTEDLAQVMAMGFSAAELAGRYMAREESGDGRG</sequence>
<organism evidence="1 2">
    <name type="scientific">Pelomicrobium methylotrophicum</name>
    <dbReference type="NCBI Taxonomy" id="2602750"/>
    <lineage>
        <taxon>Bacteria</taxon>
        <taxon>Pseudomonadati</taxon>
        <taxon>Pseudomonadota</taxon>
        <taxon>Hydrogenophilia</taxon>
        <taxon>Hydrogenophilia incertae sedis</taxon>
        <taxon>Pelomicrobium</taxon>
    </lineage>
</organism>
<dbReference type="AlphaFoldDB" id="A0A5C7EKL2"/>
<dbReference type="Proteomes" id="UP000321201">
    <property type="component" value="Unassembled WGS sequence"/>
</dbReference>
<proteinExistence type="predicted"/>
<dbReference type="EMBL" id="VPFL01000009">
    <property type="protein sequence ID" value="TXF11918.1"/>
    <property type="molecule type" value="Genomic_DNA"/>
</dbReference>
<dbReference type="InterPro" id="IPR009279">
    <property type="entry name" value="Portal_Mu"/>
</dbReference>
<evidence type="ECO:0000313" key="2">
    <source>
        <dbReference type="Proteomes" id="UP000321201"/>
    </source>
</evidence>
<evidence type="ECO:0000313" key="1">
    <source>
        <dbReference type="EMBL" id="TXF11918.1"/>
    </source>
</evidence>
<dbReference type="OrthoDB" id="9797300at2"/>
<comment type="caution">
    <text evidence="1">The sequence shown here is derived from an EMBL/GenBank/DDBJ whole genome shotgun (WGS) entry which is preliminary data.</text>
</comment>
<gene>
    <name evidence="1" type="ORF">FR698_07905</name>
</gene>
<dbReference type="InParanoid" id="A0A5C7EKL2"/>
<keyword evidence="2" id="KW-1185">Reference proteome</keyword>
<dbReference type="Pfam" id="PF06074">
    <property type="entry name" value="Portal_Mu"/>
    <property type="match status" value="1"/>
</dbReference>
<name>A0A5C7EKL2_9PROT</name>
<protein>
    <submittedName>
        <fullName evidence="1">DUF935 domain-containing protein</fullName>
    </submittedName>
</protein>